<dbReference type="OrthoDB" id="6730379at2759"/>
<evidence type="ECO:0000313" key="10">
    <source>
        <dbReference type="Proteomes" id="UP000029964"/>
    </source>
</evidence>
<feature type="transmembrane region" description="Helical" evidence="7">
    <location>
        <begin position="118"/>
        <end position="137"/>
    </location>
</feature>
<name>A0A086TDD0_HAPC1</name>
<dbReference type="HOGENOM" id="CLU_001265_0_5_1"/>
<evidence type="ECO:0000313" key="9">
    <source>
        <dbReference type="EMBL" id="KFH47362.1"/>
    </source>
</evidence>
<keyword evidence="3 7" id="KW-0812">Transmembrane</keyword>
<organism evidence="9 10">
    <name type="scientific">Hapsidospora chrysogenum (strain ATCC 11550 / CBS 779.69 / DSM 880 / IAM 14645 / JCM 23072 / IMI 49137)</name>
    <name type="common">Acremonium chrysogenum</name>
    <dbReference type="NCBI Taxonomy" id="857340"/>
    <lineage>
        <taxon>Eukaryota</taxon>
        <taxon>Fungi</taxon>
        <taxon>Dikarya</taxon>
        <taxon>Ascomycota</taxon>
        <taxon>Pezizomycotina</taxon>
        <taxon>Sordariomycetes</taxon>
        <taxon>Hypocreomycetidae</taxon>
        <taxon>Hypocreales</taxon>
        <taxon>Bionectriaceae</taxon>
        <taxon>Hapsidospora</taxon>
    </lineage>
</organism>
<keyword evidence="5 7" id="KW-0472">Membrane</keyword>
<feature type="transmembrane region" description="Helical" evidence="7">
    <location>
        <begin position="369"/>
        <end position="392"/>
    </location>
</feature>
<reference evidence="10" key="1">
    <citation type="journal article" date="2014" name="Genome Announc.">
        <title>Genome sequence and annotation of Acremonium chrysogenum, producer of the beta-lactam antibiotic cephalosporin C.</title>
        <authorList>
            <person name="Terfehr D."/>
            <person name="Dahlmann T.A."/>
            <person name="Specht T."/>
            <person name="Zadra I."/>
            <person name="Kuernsteiner H."/>
            <person name="Kueck U."/>
        </authorList>
    </citation>
    <scope>NUCLEOTIDE SEQUENCE [LARGE SCALE GENOMIC DNA]</scope>
    <source>
        <strain evidence="10">ATCC 11550 / CBS 779.69 / DSM 880 / IAM 14645 / JCM 23072 / IMI 49137</strain>
    </source>
</reference>
<keyword evidence="2" id="KW-0813">Transport</keyword>
<gene>
    <name evidence="9" type="ORF">ACRE_018030</name>
</gene>
<dbReference type="GO" id="GO:0016020">
    <property type="term" value="C:membrane"/>
    <property type="evidence" value="ECO:0007669"/>
    <property type="project" value="UniProtKB-SubCell"/>
</dbReference>
<evidence type="ECO:0000256" key="2">
    <source>
        <dbReference type="ARBA" id="ARBA00022448"/>
    </source>
</evidence>
<feature type="transmembrane region" description="Helical" evidence="7">
    <location>
        <begin position="343"/>
        <end position="363"/>
    </location>
</feature>
<feature type="region of interest" description="Disordered" evidence="6">
    <location>
        <begin position="1"/>
        <end position="30"/>
    </location>
</feature>
<feature type="transmembrane region" description="Helical" evidence="7">
    <location>
        <begin position="404"/>
        <end position="424"/>
    </location>
</feature>
<feature type="transmembrane region" description="Helical" evidence="7">
    <location>
        <begin position="280"/>
        <end position="303"/>
    </location>
</feature>
<evidence type="ECO:0000256" key="4">
    <source>
        <dbReference type="ARBA" id="ARBA00022989"/>
    </source>
</evidence>
<dbReference type="STRING" id="857340.A0A086TDD0"/>
<feature type="transmembrane region" description="Helical" evidence="7">
    <location>
        <begin position="63"/>
        <end position="78"/>
    </location>
</feature>
<feature type="transmembrane region" description="Helical" evidence="7">
    <location>
        <begin position="90"/>
        <end position="111"/>
    </location>
</feature>
<comment type="caution">
    <text evidence="9">The sequence shown here is derived from an EMBL/GenBank/DDBJ whole genome shotgun (WGS) entry which is preliminary data.</text>
</comment>
<protein>
    <submittedName>
        <fullName evidence="9">Putative transporter-like protein</fullName>
    </submittedName>
</protein>
<feature type="transmembrane region" description="Helical" evidence="7">
    <location>
        <begin position="315"/>
        <end position="336"/>
    </location>
</feature>
<dbReference type="PROSITE" id="PS50850">
    <property type="entry name" value="MFS"/>
    <property type="match status" value="1"/>
</dbReference>
<evidence type="ECO:0000256" key="1">
    <source>
        <dbReference type="ARBA" id="ARBA00004141"/>
    </source>
</evidence>
<feature type="transmembrane region" description="Helical" evidence="7">
    <location>
        <begin position="143"/>
        <end position="167"/>
    </location>
</feature>
<feature type="transmembrane region" description="Helical" evidence="7">
    <location>
        <begin position="211"/>
        <end position="231"/>
    </location>
</feature>
<accession>A0A086TDD0</accession>
<comment type="subcellular location">
    <subcellularLocation>
        <location evidence="1">Membrane</location>
        <topology evidence="1">Multi-pass membrane protein</topology>
    </subcellularLocation>
</comment>
<keyword evidence="4 7" id="KW-1133">Transmembrane helix</keyword>
<sequence>MVDKTNEPGGHIVPVREQTSQPPPSGKPTGEKAAEFLAAHGGEQVTFTWEEEKEVVKRIDRRVLVLILWAYVSIFGITEDANLVGKQYSWLGSILYLAQLVMQPLAAFILVKLPTGKVIAGAIFLWGSSLAIMSACTDFRSLLGLRFCLGTFEAMIAPSCVAVTQMWWRRSEQTLRTSYWNAMNGVTFIVGSLVTYGLGHIESNVLYKYQIIFMFCGLLTVAYAVVMLILMPDSPMEAKYLTEREKVIAVERLRANQMGVASRKWRWEHVWETLLDLKTWCWFINIIAISVASGGISTFGNLIVSSFGYNSFQTILFNIPFGVIQIGAIIGSGWLATRFQRKGLVVAGVCVLPAAGTIIMLTVPRQHKGVLLFGYYLVSCLAAVTPMIYAWQAQNTGGDTKKKCTSAMVFIGMCTGNIIGPLLYSTDDAPLYRPGLIANLIMFVLVGVISALTPFYLMFLNRRHAKRREELGKTAEIVDESMIRKKNMEDSKAVGLEEDAGVGGHRSRAVDVDNGLLDMTDLKNEDFIYVY</sequence>
<feature type="transmembrane region" description="Helical" evidence="7">
    <location>
        <begin position="436"/>
        <end position="459"/>
    </location>
</feature>
<dbReference type="Proteomes" id="UP000029964">
    <property type="component" value="Unassembled WGS sequence"/>
</dbReference>
<dbReference type="Gene3D" id="1.20.1250.20">
    <property type="entry name" value="MFS general substrate transporter like domains"/>
    <property type="match status" value="2"/>
</dbReference>
<evidence type="ECO:0000256" key="5">
    <source>
        <dbReference type="ARBA" id="ARBA00023136"/>
    </source>
</evidence>
<keyword evidence="10" id="KW-1185">Reference proteome</keyword>
<dbReference type="InterPro" id="IPR011701">
    <property type="entry name" value="MFS"/>
</dbReference>
<dbReference type="PANTHER" id="PTHR43791">
    <property type="entry name" value="PERMEASE-RELATED"/>
    <property type="match status" value="1"/>
</dbReference>
<proteinExistence type="predicted"/>
<dbReference type="InterPro" id="IPR020846">
    <property type="entry name" value="MFS_dom"/>
</dbReference>
<evidence type="ECO:0000256" key="3">
    <source>
        <dbReference type="ARBA" id="ARBA00022692"/>
    </source>
</evidence>
<feature type="transmembrane region" description="Helical" evidence="7">
    <location>
        <begin position="179"/>
        <end position="199"/>
    </location>
</feature>
<dbReference type="GO" id="GO:0022857">
    <property type="term" value="F:transmembrane transporter activity"/>
    <property type="evidence" value="ECO:0007669"/>
    <property type="project" value="InterPro"/>
</dbReference>
<dbReference type="SUPFAM" id="SSF103473">
    <property type="entry name" value="MFS general substrate transporter"/>
    <property type="match status" value="1"/>
</dbReference>
<feature type="domain" description="Major facilitator superfamily (MFS) profile" evidence="8">
    <location>
        <begin position="46"/>
        <end position="465"/>
    </location>
</feature>
<evidence type="ECO:0000259" key="8">
    <source>
        <dbReference type="PROSITE" id="PS50850"/>
    </source>
</evidence>
<evidence type="ECO:0000256" key="6">
    <source>
        <dbReference type="SAM" id="MobiDB-lite"/>
    </source>
</evidence>
<dbReference type="Pfam" id="PF07690">
    <property type="entry name" value="MFS_1"/>
    <property type="match status" value="1"/>
</dbReference>
<dbReference type="EMBL" id="JPKY01000010">
    <property type="protein sequence ID" value="KFH47362.1"/>
    <property type="molecule type" value="Genomic_DNA"/>
</dbReference>
<dbReference type="PANTHER" id="PTHR43791:SF73">
    <property type="entry name" value="TRANSPORTER, PUTATIVE-RELATED"/>
    <property type="match status" value="1"/>
</dbReference>
<dbReference type="InterPro" id="IPR036259">
    <property type="entry name" value="MFS_trans_sf"/>
</dbReference>
<evidence type="ECO:0000256" key="7">
    <source>
        <dbReference type="SAM" id="Phobius"/>
    </source>
</evidence>
<dbReference type="AlphaFoldDB" id="A0A086TDD0"/>